<dbReference type="InterPro" id="IPR050900">
    <property type="entry name" value="Transposase_IS3/IS150/IS904"/>
</dbReference>
<organism evidence="2 3">
    <name type="scientific">Streptacidiphilus cavernicola</name>
    <dbReference type="NCBI Taxonomy" id="3342716"/>
    <lineage>
        <taxon>Bacteria</taxon>
        <taxon>Bacillati</taxon>
        <taxon>Actinomycetota</taxon>
        <taxon>Actinomycetes</taxon>
        <taxon>Kitasatosporales</taxon>
        <taxon>Streptomycetaceae</taxon>
        <taxon>Streptacidiphilus</taxon>
    </lineage>
</organism>
<dbReference type="InterPro" id="IPR036397">
    <property type="entry name" value="RNaseH_sf"/>
</dbReference>
<keyword evidence="3" id="KW-1185">Reference proteome</keyword>
<gene>
    <name evidence="2" type="ORF">ACEZDE_26750</name>
</gene>
<dbReference type="InterPro" id="IPR012337">
    <property type="entry name" value="RNaseH-like_sf"/>
</dbReference>
<feature type="domain" description="Integrase catalytic" evidence="1">
    <location>
        <begin position="64"/>
        <end position="117"/>
    </location>
</feature>
<dbReference type="InterPro" id="IPR001584">
    <property type="entry name" value="Integrase_cat-core"/>
</dbReference>
<name>A0ABV6W2J5_9ACTN</name>
<dbReference type="Proteomes" id="UP001592531">
    <property type="component" value="Unassembled WGS sequence"/>
</dbReference>
<dbReference type="Gene3D" id="3.30.420.10">
    <property type="entry name" value="Ribonuclease H-like superfamily/Ribonuclease H"/>
    <property type="match status" value="1"/>
</dbReference>
<dbReference type="RefSeq" id="WP_380541013.1">
    <property type="nucleotide sequence ID" value="NZ_JBHFAB010000024.1"/>
</dbReference>
<dbReference type="Pfam" id="PF01527">
    <property type="entry name" value="HTH_Tnp_1"/>
    <property type="match status" value="1"/>
</dbReference>
<proteinExistence type="predicted"/>
<comment type="caution">
    <text evidence="2">The sequence shown here is derived from an EMBL/GenBank/DDBJ whole genome shotgun (WGS) entry which is preliminary data.</text>
</comment>
<evidence type="ECO:0000313" key="3">
    <source>
        <dbReference type="Proteomes" id="UP001592531"/>
    </source>
</evidence>
<dbReference type="SUPFAM" id="SSF53098">
    <property type="entry name" value="Ribonuclease H-like"/>
    <property type="match status" value="1"/>
</dbReference>
<dbReference type="InterPro" id="IPR002514">
    <property type="entry name" value="Transposase_8"/>
</dbReference>
<dbReference type="EMBL" id="JBHFAB010000024">
    <property type="protein sequence ID" value="MFC1420214.1"/>
    <property type="molecule type" value="Genomic_DNA"/>
</dbReference>
<dbReference type="Pfam" id="PF13333">
    <property type="entry name" value="rve_2"/>
    <property type="match status" value="1"/>
</dbReference>
<dbReference type="PANTHER" id="PTHR46889">
    <property type="entry name" value="TRANSPOSASE INSF FOR INSERTION SEQUENCE IS3B-RELATED"/>
    <property type="match status" value="1"/>
</dbReference>
<evidence type="ECO:0000259" key="1">
    <source>
        <dbReference type="Pfam" id="PF13333"/>
    </source>
</evidence>
<evidence type="ECO:0000313" key="2">
    <source>
        <dbReference type="EMBL" id="MFC1420214.1"/>
    </source>
</evidence>
<reference evidence="2 3" key="1">
    <citation type="submission" date="2024-09" db="EMBL/GenBank/DDBJ databases">
        <authorList>
            <person name="Lee S.D."/>
        </authorList>
    </citation>
    <scope>NUCLEOTIDE SEQUENCE [LARGE SCALE GENOMIC DNA]</scope>
    <source>
        <strain evidence="2 3">N8-3</strain>
    </source>
</reference>
<dbReference type="PANTHER" id="PTHR46889:SF4">
    <property type="entry name" value="TRANSPOSASE INSO FOR INSERTION SEQUENCE ELEMENT IS911B-RELATED"/>
    <property type="match status" value="1"/>
</dbReference>
<sequence length="127" mass="14138">MSSEKCTMVSKRKKYAQEYKAEALELVVSSGRPVAEIARDLGLDNGILPSAGKTGICFDNAAAESFNATLKKELIHLHVWTSIKQVKSAIFEYAETYHNRARIQRELGYLSPYEYESGHRIDAALAA</sequence>
<accession>A0ABV6W2J5</accession>
<protein>
    <submittedName>
        <fullName evidence="2">IS3 family transposase</fullName>
    </submittedName>
</protein>